<evidence type="ECO:0000313" key="7">
    <source>
        <dbReference type="EMBL" id="TXD70661.1"/>
    </source>
</evidence>
<dbReference type="GO" id="GO:0046872">
    <property type="term" value="F:metal ion binding"/>
    <property type="evidence" value="ECO:0007669"/>
    <property type="project" value="UniProtKB-KW"/>
</dbReference>
<dbReference type="InterPro" id="IPR036249">
    <property type="entry name" value="Thioredoxin-like_sf"/>
</dbReference>
<dbReference type="OrthoDB" id="9811998at2"/>
<comment type="caution">
    <text evidence="7">The sequence shown here is derived from an EMBL/GenBank/DDBJ whole genome shotgun (WGS) entry which is preliminary data.</text>
</comment>
<keyword evidence="5" id="KW-1133">Transmembrane helix</keyword>
<keyword evidence="4" id="KW-1015">Disulfide bond</keyword>
<dbReference type="EMBL" id="VORU01000001">
    <property type="protein sequence ID" value="TXD70661.1"/>
    <property type="molecule type" value="Genomic_DNA"/>
</dbReference>
<keyword evidence="3" id="KW-0479">Metal-binding</keyword>
<feature type="disulfide bond" description="Redox-active" evidence="4">
    <location>
        <begin position="78"/>
        <end position="82"/>
    </location>
</feature>
<dbReference type="PROSITE" id="PS51352">
    <property type="entry name" value="THIOREDOXIN_2"/>
    <property type="match status" value="1"/>
</dbReference>
<dbReference type="RefSeq" id="WP_111813480.1">
    <property type="nucleotide sequence ID" value="NZ_CBCRZQ010000001.1"/>
</dbReference>
<feature type="transmembrane region" description="Helical" evidence="5">
    <location>
        <begin position="6"/>
        <end position="26"/>
    </location>
</feature>
<keyword evidence="5" id="KW-0812">Transmembrane</keyword>
<evidence type="ECO:0000256" key="2">
    <source>
        <dbReference type="ARBA" id="ARBA00023008"/>
    </source>
</evidence>
<dbReference type="Gene3D" id="3.40.30.10">
    <property type="entry name" value="Glutaredoxin"/>
    <property type="match status" value="1"/>
</dbReference>
<dbReference type="InterPro" id="IPR013766">
    <property type="entry name" value="Thioredoxin_domain"/>
</dbReference>
<dbReference type="InterPro" id="IPR003782">
    <property type="entry name" value="SCO1/SenC"/>
</dbReference>
<feature type="binding site" evidence="3">
    <location>
        <position position="82"/>
    </location>
    <ligand>
        <name>Cu cation</name>
        <dbReference type="ChEBI" id="CHEBI:23378"/>
    </ligand>
</feature>
<protein>
    <submittedName>
        <fullName evidence="7">SCO family protein</fullName>
    </submittedName>
</protein>
<keyword evidence="8" id="KW-1185">Reference proteome</keyword>
<feature type="binding site" evidence="3">
    <location>
        <position position="167"/>
    </location>
    <ligand>
        <name>Cu cation</name>
        <dbReference type="ChEBI" id="CHEBI:23378"/>
    </ligand>
</feature>
<evidence type="ECO:0000259" key="6">
    <source>
        <dbReference type="PROSITE" id="PS51352"/>
    </source>
</evidence>
<keyword evidence="2 3" id="KW-0186">Copper</keyword>
<accession>A0A5C6YSY7</accession>
<reference evidence="7 8" key="1">
    <citation type="submission" date="2019-08" db="EMBL/GenBank/DDBJ databases">
        <title>Genome of Aequorivita lipolytica Y10-2 (type strain).</title>
        <authorList>
            <person name="Bowman J.P."/>
        </authorList>
    </citation>
    <scope>NUCLEOTIDE SEQUENCE [LARGE SCALE GENOMIC DNA]</scope>
    <source>
        <strain evidence="7 8">Y10-2</strain>
    </source>
</reference>
<dbReference type="Pfam" id="PF02630">
    <property type="entry name" value="SCO1-SenC"/>
    <property type="match status" value="1"/>
</dbReference>
<dbReference type="CDD" id="cd02968">
    <property type="entry name" value="SCO"/>
    <property type="match status" value="1"/>
</dbReference>
<evidence type="ECO:0000256" key="1">
    <source>
        <dbReference type="ARBA" id="ARBA00010996"/>
    </source>
</evidence>
<evidence type="ECO:0000256" key="4">
    <source>
        <dbReference type="PIRSR" id="PIRSR603782-2"/>
    </source>
</evidence>
<organism evidence="7 8">
    <name type="scientific">Aequorivita lipolytica</name>
    <dbReference type="NCBI Taxonomy" id="153267"/>
    <lineage>
        <taxon>Bacteria</taxon>
        <taxon>Pseudomonadati</taxon>
        <taxon>Bacteroidota</taxon>
        <taxon>Flavobacteriia</taxon>
        <taxon>Flavobacteriales</taxon>
        <taxon>Flavobacteriaceae</taxon>
        <taxon>Aequorivita</taxon>
    </lineage>
</organism>
<sequence length="213" mass="24251">MKKNYSYIGISFIILVFGIWAVPEIVRYMLGPDLAFVEREGKKAKVPAFSFTNQNGKTITNDDYKDKVYIVEFFFTTCPSICPIMTENMLKIQNEFLGNPRVGIASFSIDPEHDTPEVLKEYAKNKGITKPQWHLLTGEKEKIFKLSNEGFNLYVGEAAEVEGGFEHSGFFALIDQNGNIRSRIDENGNPIIYYDGLEDKGIQMLKEDIKKLL</sequence>
<evidence type="ECO:0000256" key="3">
    <source>
        <dbReference type="PIRSR" id="PIRSR603782-1"/>
    </source>
</evidence>
<dbReference type="AlphaFoldDB" id="A0A5C6YSY7"/>
<feature type="domain" description="Thioredoxin" evidence="6">
    <location>
        <begin position="40"/>
        <end position="207"/>
    </location>
</feature>
<evidence type="ECO:0000313" key="8">
    <source>
        <dbReference type="Proteomes" id="UP000321945"/>
    </source>
</evidence>
<comment type="similarity">
    <text evidence="1">Belongs to the SCO1/2 family.</text>
</comment>
<evidence type="ECO:0000256" key="5">
    <source>
        <dbReference type="SAM" id="Phobius"/>
    </source>
</evidence>
<dbReference type="Proteomes" id="UP000321945">
    <property type="component" value="Unassembled WGS sequence"/>
</dbReference>
<keyword evidence="5" id="KW-0472">Membrane</keyword>
<dbReference type="PANTHER" id="PTHR12151">
    <property type="entry name" value="ELECTRON TRANSPORT PROTIN SCO1/SENC FAMILY MEMBER"/>
    <property type="match status" value="1"/>
</dbReference>
<dbReference type="PANTHER" id="PTHR12151:SF25">
    <property type="entry name" value="LINALOOL DEHYDRATASE_ISOMERASE DOMAIN-CONTAINING PROTEIN"/>
    <property type="match status" value="1"/>
</dbReference>
<feature type="binding site" evidence="3">
    <location>
        <position position="78"/>
    </location>
    <ligand>
        <name>Cu cation</name>
        <dbReference type="ChEBI" id="CHEBI:23378"/>
    </ligand>
</feature>
<proteinExistence type="inferred from homology"/>
<gene>
    <name evidence="7" type="ORF">ESV24_00780</name>
</gene>
<name>A0A5C6YSY7_9FLAO</name>
<dbReference type="SUPFAM" id="SSF52833">
    <property type="entry name" value="Thioredoxin-like"/>
    <property type="match status" value="1"/>
</dbReference>